<organism evidence="1 2">
    <name type="scientific">Bugula neritina</name>
    <name type="common">Brown bryozoan</name>
    <name type="synonym">Sertularia neritina</name>
    <dbReference type="NCBI Taxonomy" id="10212"/>
    <lineage>
        <taxon>Eukaryota</taxon>
        <taxon>Metazoa</taxon>
        <taxon>Spiralia</taxon>
        <taxon>Lophotrochozoa</taxon>
        <taxon>Bryozoa</taxon>
        <taxon>Gymnolaemata</taxon>
        <taxon>Cheilostomatida</taxon>
        <taxon>Flustrina</taxon>
        <taxon>Buguloidea</taxon>
        <taxon>Bugulidae</taxon>
        <taxon>Bugula</taxon>
    </lineage>
</organism>
<protein>
    <submittedName>
        <fullName evidence="1">Uncharacterized protein</fullName>
    </submittedName>
</protein>
<accession>A0A7J7K6W9</accession>
<reference evidence="1" key="1">
    <citation type="submission" date="2020-06" db="EMBL/GenBank/DDBJ databases">
        <title>Draft genome of Bugula neritina, a colonial animal packing powerful symbionts and potential medicines.</title>
        <authorList>
            <person name="Rayko M."/>
        </authorList>
    </citation>
    <scope>NUCLEOTIDE SEQUENCE [LARGE SCALE GENOMIC DNA]</scope>
    <source>
        <strain evidence="1">Kwan_BN1</strain>
    </source>
</reference>
<evidence type="ECO:0000313" key="1">
    <source>
        <dbReference type="EMBL" id="KAF6034370.1"/>
    </source>
</evidence>
<dbReference type="Proteomes" id="UP000593567">
    <property type="component" value="Unassembled WGS sequence"/>
</dbReference>
<dbReference type="OrthoDB" id="6134459at2759"/>
<name>A0A7J7K6W9_BUGNE</name>
<dbReference type="EMBL" id="VXIV02001092">
    <property type="protein sequence ID" value="KAF6034370.1"/>
    <property type="molecule type" value="Genomic_DNA"/>
</dbReference>
<keyword evidence="2" id="KW-1185">Reference proteome</keyword>
<sequence>MLLNDSCSPKKAIIEQWPVTGTYTGITYSNMYCAICNGALNPNYGGPMGSFDPLLAIEFWTTHIYCTNETIQEIESNTFDIPMLQNLLKKRDCWVKHVPTEIDVHKANCSDYISKCPETYGNEEIRRLCEFGASL</sequence>
<proteinExistence type="predicted"/>
<gene>
    <name evidence="1" type="ORF">EB796_007323</name>
</gene>
<dbReference type="AlphaFoldDB" id="A0A7J7K6W9"/>
<evidence type="ECO:0000313" key="2">
    <source>
        <dbReference type="Proteomes" id="UP000593567"/>
    </source>
</evidence>
<comment type="caution">
    <text evidence="1">The sequence shown here is derived from an EMBL/GenBank/DDBJ whole genome shotgun (WGS) entry which is preliminary data.</text>
</comment>